<dbReference type="InterPro" id="IPR010994">
    <property type="entry name" value="RuvA_2-like"/>
</dbReference>
<dbReference type="Proteomes" id="UP000729290">
    <property type="component" value="Unassembled WGS sequence"/>
</dbReference>
<dbReference type="SUPFAM" id="SSF47781">
    <property type="entry name" value="RuvA domain 2-like"/>
    <property type="match status" value="1"/>
</dbReference>
<dbReference type="PANTHER" id="PTHR21180">
    <property type="entry name" value="ENDONUCLEASE/EXONUCLEASE/PHOSPHATASE FAMILY DOMAIN-CONTAINING PROTEIN 1"/>
    <property type="match status" value="1"/>
</dbReference>
<dbReference type="RefSeq" id="WP_205132776.1">
    <property type="nucleotide sequence ID" value="NZ_JACSNT010000002.1"/>
</dbReference>
<proteinExistence type="predicted"/>
<protein>
    <submittedName>
        <fullName evidence="3">Helix-hairpin-helix domain-containing protein</fullName>
    </submittedName>
</protein>
<evidence type="ECO:0000313" key="3">
    <source>
        <dbReference type="EMBL" id="MBM6877945.1"/>
    </source>
</evidence>
<dbReference type="EMBL" id="JACSNV010000008">
    <property type="protein sequence ID" value="MBM6877945.1"/>
    <property type="molecule type" value="Genomic_DNA"/>
</dbReference>
<dbReference type="Gene3D" id="1.10.150.320">
    <property type="entry name" value="Photosystem II 12 kDa extrinsic protein"/>
    <property type="match status" value="1"/>
</dbReference>
<feature type="domain" description="Helix-hairpin-helix DNA-binding motif class 1" evidence="2">
    <location>
        <begin position="69"/>
        <end position="88"/>
    </location>
</feature>
<dbReference type="InterPro" id="IPR051675">
    <property type="entry name" value="Endo/Exo/Phosphatase_dom_1"/>
</dbReference>
<reference evidence="3 4" key="1">
    <citation type="journal article" date="2021" name="Sci. Rep.">
        <title>The distribution of antibiotic resistance genes in chicken gut microbiota commensals.</title>
        <authorList>
            <person name="Juricova H."/>
            <person name="Matiasovicova J."/>
            <person name="Kubasova T."/>
            <person name="Cejkova D."/>
            <person name="Rychlik I."/>
        </authorList>
    </citation>
    <scope>NUCLEOTIDE SEQUENCE [LARGE SCALE GENOMIC DNA]</scope>
    <source>
        <strain evidence="3 4">An431b</strain>
    </source>
</reference>
<evidence type="ECO:0000313" key="4">
    <source>
        <dbReference type="Proteomes" id="UP000729290"/>
    </source>
</evidence>
<feature type="domain" description="Helix-hairpin-helix DNA-binding motif class 1" evidence="2">
    <location>
        <begin position="99"/>
        <end position="118"/>
    </location>
</feature>
<evidence type="ECO:0000256" key="1">
    <source>
        <dbReference type="SAM" id="SignalP"/>
    </source>
</evidence>
<dbReference type="SMART" id="SM00278">
    <property type="entry name" value="HhH1"/>
    <property type="match status" value="2"/>
</dbReference>
<evidence type="ECO:0000259" key="2">
    <source>
        <dbReference type="SMART" id="SM00278"/>
    </source>
</evidence>
<dbReference type="Pfam" id="PF12836">
    <property type="entry name" value="HHH_3"/>
    <property type="match status" value="1"/>
</dbReference>
<gene>
    <name evidence="3" type="ORF">H9X83_07195</name>
</gene>
<organism evidence="3 4">
    <name type="scientific">Anaerotignum lactatifermentans</name>
    <dbReference type="NCBI Taxonomy" id="160404"/>
    <lineage>
        <taxon>Bacteria</taxon>
        <taxon>Bacillati</taxon>
        <taxon>Bacillota</taxon>
        <taxon>Clostridia</taxon>
        <taxon>Lachnospirales</taxon>
        <taxon>Anaerotignaceae</taxon>
        <taxon>Anaerotignum</taxon>
    </lineage>
</organism>
<accession>A0ABS2GB57</accession>
<comment type="caution">
    <text evidence="3">The sequence shown here is derived from an EMBL/GenBank/DDBJ whole genome shotgun (WGS) entry which is preliminary data.</text>
</comment>
<dbReference type="NCBIfam" id="TIGR00426">
    <property type="entry name" value="competence protein ComEA helix-hairpin-helix repeat region"/>
    <property type="match status" value="1"/>
</dbReference>
<dbReference type="InterPro" id="IPR004509">
    <property type="entry name" value="Competence_ComEA_HhH"/>
</dbReference>
<name>A0ABS2GB57_9FIRM</name>
<dbReference type="InterPro" id="IPR003583">
    <property type="entry name" value="Hlx-hairpin-Hlx_DNA-bd_motif"/>
</dbReference>
<keyword evidence="4" id="KW-1185">Reference proteome</keyword>
<sequence length="122" mass="13530">MKKGRKKLVVLLLFFLLSGTAYAHMQAKGTLRMGTETEPAAALSLTEEDVRQAAEDGSFTVNINEAGQSELMLLEGIGEKISQRIVDYRQTNGPFLSKEDIMKVSGIGEKTYENIKEFITIE</sequence>
<keyword evidence="1" id="KW-0732">Signal</keyword>
<feature type="chain" id="PRO_5046426730" evidence="1">
    <location>
        <begin position="24"/>
        <end position="122"/>
    </location>
</feature>
<dbReference type="PANTHER" id="PTHR21180:SF32">
    <property type="entry name" value="ENDONUCLEASE_EXONUCLEASE_PHOSPHATASE FAMILY DOMAIN-CONTAINING PROTEIN 1"/>
    <property type="match status" value="1"/>
</dbReference>
<feature type="signal peptide" evidence="1">
    <location>
        <begin position="1"/>
        <end position="23"/>
    </location>
</feature>